<dbReference type="SMART" id="SM00116">
    <property type="entry name" value="CBS"/>
    <property type="match status" value="2"/>
</dbReference>
<dbReference type="InterPro" id="IPR046342">
    <property type="entry name" value="CBS_dom_sf"/>
</dbReference>
<dbReference type="Gene3D" id="3.30.465.10">
    <property type="match status" value="1"/>
</dbReference>
<dbReference type="PANTHER" id="PTHR43099">
    <property type="entry name" value="UPF0053 PROTEIN YRKA"/>
    <property type="match status" value="1"/>
</dbReference>
<evidence type="ECO:0000256" key="7">
    <source>
        <dbReference type="ARBA" id="ARBA00023136"/>
    </source>
</evidence>
<feature type="transmembrane region" description="Helical" evidence="8">
    <location>
        <begin position="135"/>
        <end position="158"/>
    </location>
</feature>
<dbReference type="SUPFAM" id="SSF56176">
    <property type="entry name" value="FAD-binding/transporter-associated domain-like"/>
    <property type="match status" value="1"/>
</dbReference>
<name>A0A6J6JCH9_9ZZZZ</name>
<dbReference type="EMBL" id="CAFBLO010000120">
    <property type="protein sequence ID" value="CAB4875962.1"/>
    <property type="molecule type" value="Genomic_DNA"/>
</dbReference>
<dbReference type="InterPro" id="IPR002550">
    <property type="entry name" value="CNNM"/>
</dbReference>
<dbReference type="InterPro" id="IPR000644">
    <property type="entry name" value="CBS_dom"/>
</dbReference>
<evidence type="ECO:0000259" key="9">
    <source>
        <dbReference type="PROSITE" id="PS51371"/>
    </source>
</evidence>
<proteinExistence type="predicted"/>
<feature type="transmembrane region" description="Helical" evidence="8">
    <location>
        <begin position="6"/>
        <end position="30"/>
    </location>
</feature>
<evidence type="ECO:0000256" key="4">
    <source>
        <dbReference type="ARBA" id="ARBA00022737"/>
    </source>
</evidence>
<comment type="subcellular location">
    <subcellularLocation>
        <location evidence="1">Cell membrane</location>
        <topology evidence="1">Multi-pass membrane protein</topology>
    </subcellularLocation>
</comment>
<feature type="transmembrane region" description="Helical" evidence="8">
    <location>
        <begin position="98"/>
        <end position="123"/>
    </location>
</feature>
<dbReference type="PROSITE" id="PS51371">
    <property type="entry name" value="CBS"/>
    <property type="match status" value="2"/>
</dbReference>
<dbReference type="InterPro" id="IPR051676">
    <property type="entry name" value="UPF0053_domain"/>
</dbReference>
<protein>
    <submittedName>
        <fullName evidence="11">Unannotated protein</fullName>
    </submittedName>
</protein>
<dbReference type="SMART" id="SM01091">
    <property type="entry name" value="CorC_HlyC"/>
    <property type="match status" value="1"/>
</dbReference>
<accession>A0A6J6JCH9</accession>
<dbReference type="GO" id="GO:0050660">
    <property type="term" value="F:flavin adenine dinucleotide binding"/>
    <property type="evidence" value="ECO:0007669"/>
    <property type="project" value="InterPro"/>
</dbReference>
<evidence type="ECO:0000256" key="1">
    <source>
        <dbReference type="ARBA" id="ARBA00004651"/>
    </source>
</evidence>
<feature type="domain" description="CNNM transmembrane" evidence="10">
    <location>
        <begin position="1"/>
        <end position="202"/>
    </location>
</feature>
<dbReference type="EMBL" id="CAEZVJ010000113">
    <property type="protein sequence ID" value="CAB4633679.1"/>
    <property type="molecule type" value="Genomic_DNA"/>
</dbReference>
<evidence type="ECO:0000256" key="2">
    <source>
        <dbReference type="ARBA" id="ARBA00022475"/>
    </source>
</evidence>
<evidence type="ECO:0000313" key="11">
    <source>
        <dbReference type="EMBL" id="CAB4633679.1"/>
    </source>
</evidence>
<keyword evidence="6" id="KW-0129">CBS domain</keyword>
<dbReference type="FunFam" id="3.10.580.10:FF:000002">
    <property type="entry name" value="Magnesium/cobalt efflux protein CorC"/>
    <property type="match status" value="1"/>
</dbReference>
<evidence type="ECO:0000259" key="10">
    <source>
        <dbReference type="PROSITE" id="PS51846"/>
    </source>
</evidence>
<dbReference type="Pfam" id="PF01595">
    <property type="entry name" value="CNNM"/>
    <property type="match status" value="1"/>
</dbReference>
<dbReference type="InterPro" id="IPR005170">
    <property type="entry name" value="Transptr-assoc_dom"/>
</dbReference>
<evidence type="ECO:0000256" key="8">
    <source>
        <dbReference type="SAM" id="Phobius"/>
    </source>
</evidence>
<dbReference type="Pfam" id="PF03471">
    <property type="entry name" value="CorC_HlyC"/>
    <property type="match status" value="1"/>
</dbReference>
<dbReference type="Gene3D" id="3.10.580.10">
    <property type="entry name" value="CBS-domain"/>
    <property type="match status" value="1"/>
</dbReference>
<keyword evidence="5 8" id="KW-1133">Transmembrane helix</keyword>
<keyword evidence="7 8" id="KW-0472">Membrane</keyword>
<keyword evidence="4" id="KW-0677">Repeat</keyword>
<feature type="domain" description="CBS" evidence="9">
    <location>
        <begin position="221"/>
        <end position="280"/>
    </location>
</feature>
<reference evidence="11" key="1">
    <citation type="submission" date="2020-05" db="EMBL/GenBank/DDBJ databases">
        <authorList>
            <person name="Chiriac C."/>
            <person name="Salcher M."/>
            <person name="Ghai R."/>
            <person name="Kavagutti S V."/>
        </authorList>
    </citation>
    <scope>NUCLEOTIDE SEQUENCE</scope>
</reference>
<feature type="domain" description="CBS" evidence="9">
    <location>
        <begin position="285"/>
        <end position="343"/>
    </location>
</feature>
<organism evidence="11">
    <name type="scientific">freshwater metagenome</name>
    <dbReference type="NCBI Taxonomy" id="449393"/>
    <lineage>
        <taxon>unclassified sequences</taxon>
        <taxon>metagenomes</taxon>
        <taxon>ecological metagenomes</taxon>
    </lineage>
</organism>
<dbReference type="SUPFAM" id="SSF54631">
    <property type="entry name" value="CBS-domain pair"/>
    <property type="match status" value="1"/>
</dbReference>
<dbReference type="Pfam" id="PF00571">
    <property type="entry name" value="CBS"/>
    <property type="match status" value="2"/>
</dbReference>
<dbReference type="PANTHER" id="PTHR43099:SF6">
    <property type="entry name" value="UPF0053 PROTEIN RV1842C"/>
    <property type="match status" value="1"/>
</dbReference>
<dbReference type="InterPro" id="IPR016169">
    <property type="entry name" value="FAD-bd_PCMH_sub2"/>
</dbReference>
<evidence type="ECO:0000256" key="6">
    <source>
        <dbReference type="ARBA" id="ARBA00023122"/>
    </source>
</evidence>
<gene>
    <name evidence="11" type="ORF">UFOPK1961_00929</name>
    <name evidence="12" type="ORF">UFOPK3364_01015</name>
</gene>
<evidence type="ECO:0000256" key="5">
    <source>
        <dbReference type="ARBA" id="ARBA00022989"/>
    </source>
</evidence>
<dbReference type="InterPro" id="IPR044751">
    <property type="entry name" value="Ion_transp-like_CBS"/>
</dbReference>
<dbReference type="PROSITE" id="PS51846">
    <property type="entry name" value="CNNM"/>
    <property type="match status" value="1"/>
</dbReference>
<feature type="transmembrane region" description="Helical" evidence="8">
    <location>
        <begin position="60"/>
        <end position="78"/>
    </location>
</feature>
<keyword evidence="2" id="KW-1003">Cell membrane</keyword>
<dbReference type="InterPro" id="IPR036318">
    <property type="entry name" value="FAD-bd_PCMH-like_sf"/>
</dbReference>
<dbReference type="GO" id="GO:0005886">
    <property type="term" value="C:plasma membrane"/>
    <property type="evidence" value="ECO:0007669"/>
    <property type="project" value="UniProtKB-SubCell"/>
</dbReference>
<evidence type="ECO:0000313" key="12">
    <source>
        <dbReference type="EMBL" id="CAB4875962.1"/>
    </source>
</evidence>
<sequence>MTEWGFIAMGIVLTIATGFFVASEFALVSLDRADLEARRDAGEGGFTFAIRALTRTSTHLSSAQLGITLTTLMTGWLMEPAISSLVSPVLIEWGLATGVVDAVSVIVAITIATMLSMIVGELAPKNLALAIPRRVVTIVAPFQLAFTWLFAPFVGLLVKSSNLIVRAFGIDPKEELSSARTAEELASAVRHSSIHGTMEEDTATLLGKALSFTNHEAQDIMTPRTRVATIRVGDSASDVIALTRKTGYSRFPVIDEDADDIVGIVHVKHAVAVPRERRSEVPVGALQGEALRVPETMHLDVLLGELRQGGYQMSIVVDEYGGTAGIATLEDLIEELIGEVSDEHDRTKADVVKIGNTVTFPASLRPDELRERADIDVPDDGPWETVGGFLLSEWGHIPDVGATLDACGGQFVVERMDGRRIDRVRFVMTEETDE</sequence>
<dbReference type="CDD" id="cd04590">
    <property type="entry name" value="CBS_pair_CorC_HlyC_assoc"/>
    <property type="match status" value="1"/>
</dbReference>
<evidence type="ECO:0000256" key="3">
    <source>
        <dbReference type="ARBA" id="ARBA00022692"/>
    </source>
</evidence>
<keyword evidence="3 8" id="KW-0812">Transmembrane</keyword>
<dbReference type="AlphaFoldDB" id="A0A6J6JCH9"/>